<evidence type="ECO:0000256" key="1">
    <source>
        <dbReference type="SAM" id="MobiDB-lite"/>
    </source>
</evidence>
<keyword evidence="3" id="KW-1185">Reference proteome</keyword>
<dbReference type="AlphaFoldDB" id="F8PR78"/>
<dbReference type="InParanoid" id="F8PR78"/>
<name>F8PR78_SERL3</name>
<protein>
    <submittedName>
        <fullName evidence="2">Uncharacterized protein</fullName>
    </submittedName>
</protein>
<dbReference type="HOGENOM" id="CLU_731898_0_0_1"/>
<proteinExistence type="predicted"/>
<accession>F8PR78</accession>
<feature type="compositionally biased region" description="Basic and acidic residues" evidence="1">
    <location>
        <begin position="170"/>
        <end position="182"/>
    </location>
</feature>
<evidence type="ECO:0000313" key="3">
    <source>
        <dbReference type="Proteomes" id="UP000008063"/>
    </source>
</evidence>
<dbReference type="EMBL" id="GL945477">
    <property type="protein sequence ID" value="EGO02369.1"/>
    <property type="molecule type" value="Genomic_DNA"/>
</dbReference>
<evidence type="ECO:0000313" key="2">
    <source>
        <dbReference type="EMBL" id="EGO02369.1"/>
    </source>
</evidence>
<reference evidence="3" key="1">
    <citation type="journal article" date="2011" name="Science">
        <title>The plant cell wall-decomposing machinery underlies the functional diversity of forest fungi.</title>
        <authorList>
            <person name="Eastwood D.C."/>
            <person name="Floudas D."/>
            <person name="Binder M."/>
            <person name="Majcherczyk A."/>
            <person name="Schneider P."/>
            <person name="Aerts A."/>
            <person name="Asiegbu F.O."/>
            <person name="Baker S.E."/>
            <person name="Barry K."/>
            <person name="Bendiksby M."/>
            <person name="Blumentritt M."/>
            <person name="Coutinho P.M."/>
            <person name="Cullen D."/>
            <person name="de Vries R.P."/>
            <person name="Gathman A."/>
            <person name="Goodell B."/>
            <person name="Henrissat B."/>
            <person name="Ihrmark K."/>
            <person name="Kauserud H."/>
            <person name="Kohler A."/>
            <person name="LaButti K."/>
            <person name="Lapidus A."/>
            <person name="Lavin J.L."/>
            <person name="Lee Y.-H."/>
            <person name="Lindquist E."/>
            <person name="Lilly W."/>
            <person name="Lucas S."/>
            <person name="Morin E."/>
            <person name="Murat C."/>
            <person name="Oguiza J.A."/>
            <person name="Park J."/>
            <person name="Pisabarro A.G."/>
            <person name="Riley R."/>
            <person name="Rosling A."/>
            <person name="Salamov A."/>
            <person name="Schmidt O."/>
            <person name="Schmutz J."/>
            <person name="Skrede I."/>
            <person name="Stenlid J."/>
            <person name="Wiebenga A."/>
            <person name="Xie X."/>
            <person name="Kuees U."/>
            <person name="Hibbett D.S."/>
            <person name="Hoffmeister D."/>
            <person name="Hoegberg N."/>
            <person name="Martin F."/>
            <person name="Grigoriev I.V."/>
            <person name="Watkinson S.C."/>
        </authorList>
    </citation>
    <scope>NUCLEOTIDE SEQUENCE [LARGE SCALE GENOMIC DNA]</scope>
    <source>
        <strain evidence="3">strain S7.3</strain>
    </source>
</reference>
<feature type="region of interest" description="Disordered" evidence="1">
    <location>
        <begin position="170"/>
        <end position="189"/>
    </location>
</feature>
<sequence length="378" mass="42286">MPGNSTASQLSNIITCLQQNKLILSEMIQGVLQSDKPSHKTARELLIHNAQRICTVLHKQLAAHQSVFSWAFGLVSGVLCKEIEELSQEQHGLHFQGKHCDHRTARRYFHVSIREKNEDIAPHLWIVIQRLLKSPNNQHVKLRQNNDEMLAGFAPLVENKLGKLGDTEELARDSEHDEESPMKKSQKRAGARNAALLMIDNTSDLFNSLTQWSWPYGLGPMTSSATASINYPGDSSTYVLYQLTHYSPRGTHSPPSSSSIDSLLYSLARLCKKSHWAPGLQGEGDLLEIEIRYSAGKSMRQQILALATQLAEIQANPPVATPSVEKKFNKKVKVIADPGAFQGDRAQFAKWWIKLQIWVKANWDAFADDFEVATAVLS</sequence>
<dbReference type="Proteomes" id="UP000008063">
    <property type="component" value="Unassembled WGS sequence"/>
</dbReference>
<dbReference type="OrthoDB" id="4743193at2759"/>
<organism evidence="3">
    <name type="scientific">Serpula lacrymans var. lacrymans (strain S7.3)</name>
    <name type="common">Dry rot fungus</name>
    <dbReference type="NCBI Taxonomy" id="936435"/>
    <lineage>
        <taxon>Eukaryota</taxon>
        <taxon>Fungi</taxon>
        <taxon>Dikarya</taxon>
        <taxon>Basidiomycota</taxon>
        <taxon>Agaricomycotina</taxon>
        <taxon>Agaricomycetes</taxon>
        <taxon>Agaricomycetidae</taxon>
        <taxon>Boletales</taxon>
        <taxon>Coniophorineae</taxon>
        <taxon>Serpulaceae</taxon>
        <taxon>Serpula</taxon>
    </lineage>
</organism>
<gene>
    <name evidence="2" type="ORF">SERLA73DRAFT_151248</name>
</gene>